<evidence type="ECO:0000256" key="1">
    <source>
        <dbReference type="ARBA" id="ARBA00004173"/>
    </source>
</evidence>
<dbReference type="InterPro" id="IPR023267">
    <property type="entry name" value="RCMT"/>
</dbReference>
<dbReference type="Proteomes" id="UP000823046">
    <property type="component" value="Unassembled WGS sequence"/>
</dbReference>
<dbReference type="Pfam" id="PF01189">
    <property type="entry name" value="Methyltr_RsmB-F"/>
    <property type="match status" value="1"/>
</dbReference>
<keyword evidence="14" id="KW-1185">Reference proteome</keyword>
<dbReference type="PANTHER" id="PTHR22808:SF3">
    <property type="entry name" value="5-METHYLCYTOSINE RRNA METHYLTRANSFERASE NSUN4"/>
    <property type="match status" value="1"/>
</dbReference>
<comment type="subcellular location">
    <subcellularLocation>
        <location evidence="1">Mitochondrion</location>
    </subcellularLocation>
</comment>
<keyword evidence="2" id="KW-0698">rRNA processing</keyword>
<dbReference type="InterPro" id="IPR001678">
    <property type="entry name" value="MeTrfase_RsmB-F_NOP2_dom"/>
</dbReference>
<comment type="similarity">
    <text evidence="11">Belongs to the class I-like SAM-binding methyltransferase superfamily. RsmB/NOP family.</text>
</comment>
<keyword evidence="6 11" id="KW-0694">RNA-binding</keyword>
<comment type="caution">
    <text evidence="11">Lacks conserved residue(s) required for the propagation of feature annotation.</text>
</comment>
<dbReference type="SUPFAM" id="SSF53335">
    <property type="entry name" value="S-adenosyl-L-methionine-dependent methyltransferases"/>
    <property type="match status" value="1"/>
</dbReference>
<evidence type="ECO:0000313" key="14">
    <source>
        <dbReference type="Proteomes" id="UP000823046"/>
    </source>
</evidence>
<organism evidence="13 14">
    <name type="scientific">Cardiosporidium cionae</name>
    <dbReference type="NCBI Taxonomy" id="476202"/>
    <lineage>
        <taxon>Eukaryota</taxon>
        <taxon>Sar</taxon>
        <taxon>Alveolata</taxon>
        <taxon>Apicomplexa</taxon>
        <taxon>Aconoidasida</taxon>
        <taxon>Nephromycida</taxon>
        <taxon>Cardiosporidium</taxon>
    </lineage>
</organism>
<keyword evidence="7" id="KW-0809">Transit peptide</keyword>
<keyword evidence="3 11" id="KW-0489">Methyltransferase</keyword>
<evidence type="ECO:0000256" key="5">
    <source>
        <dbReference type="ARBA" id="ARBA00022691"/>
    </source>
</evidence>
<dbReference type="PANTHER" id="PTHR22808">
    <property type="entry name" value="NCL1 YEAST -RELATED NOL1/NOP2/FMU SUN DOMAIN-CONTAINING"/>
    <property type="match status" value="1"/>
</dbReference>
<evidence type="ECO:0000256" key="7">
    <source>
        <dbReference type="ARBA" id="ARBA00022946"/>
    </source>
</evidence>
<evidence type="ECO:0000256" key="9">
    <source>
        <dbReference type="ARBA" id="ARBA00042050"/>
    </source>
</evidence>
<keyword evidence="4 11" id="KW-0808">Transferase</keyword>
<protein>
    <recommendedName>
        <fullName evidence="9">NOL1/NOP2/Sun domain family member 4</fullName>
    </recommendedName>
</protein>
<comment type="catalytic activity">
    <reaction evidence="10">
        <text>a cytidine in rRNA + S-adenosyl-L-methionine = a 5-methylcytidine in rRNA + S-adenosyl-L-homocysteine + H(+)</text>
        <dbReference type="Rhea" id="RHEA:61484"/>
        <dbReference type="Rhea" id="RHEA-COMP:15836"/>
        <dbReference type="Rhea" id="RHEA-COMP:15837"/>
        <dbReference type="ChEBI" id="CHEBI:15378"/>
        <dbReference type="ChEBI" id="CHEBI:57856"/>
        <dbReference type="ChEBI" id="CHEBI:59789"/>
        <dbReference type="ChEBI" id="CHEBI:74483"/>
        <dbReference type="ChEBI" id="CHEBI:82748"/>
    </reaction>
</comment>
<accession>A0ABQ7JAC3</accession>
<feature type="domain" description="SAM-dependent MTase RsmB/NOP-type" evidence="12">
    <location>
        <begin position="1"/>
        <end position="198"/>
    </location>
</feature>
<dbReference type="Gene3D" id="3.40.50.150">
    <property type="entry name" value="Vaccinia Virus protein VP39"/>
    <property type="match status" value="1"/>
</dbReference>
<dbReference type="PROSITE" id="PS51686">
    <property type="entry name" value="SAM_MT_RSMB_NOP"/>
    <property type="match status" value="1"/>
</dbReference>
<name>A0ABQ7JAC3_9APIC</name>
<reference evidence="13 14" key="1">
    <citation type="journal article" date="2020" name="bioRxiv">
        <title>Metabolic contributions of an alphaproteobacterial endosymbiont in the apicomplexan Cardiosporidium cionae.</title>
        <authorList>
            <person name="Hunter E.S."/>
            <person name="Paight C.J."/>
            <person name="Lane C.E."/>
        </authorList>
    </citation>
    <scope>NUCLEOTIDE SEQUENCE [LARGE SCALE GENOMIC DNA]</scope>
    <source>
        <strain evidence="13">ESH_2018</strain>
    </source>
</reference>
<dbReference type="InterPro" id="IPR049560">
    <property type="entry name" value="MeTrfase_RsmB-F_NOP2_cat"/>
</dbReference>
<feature type="binding site" evidence="11">
    <location>
        <position position="47"/>
    </location>
    <ligand>
        <name>S-adenosyl-L-methionine</name>
        <dbReference type="ChEBI" id="CHEBI:59789"/>
    </ligand>
</feature>
<dbReference type="PRINTS" id="PR02008">
    <property type="entry name" value="RCMTFAMILY"/>
</dbReference>
<evidence type="ECO:0000256" key="8">
    <source>
        <dbReference type="ARBA" id="ARBA00023128"/>
    </source>
</evidence>
<evidence type="ECO:0000256" key="10">
    <source>
        <dbReference type="ARBA" id="ARBA00049302"/>
    </source>
</evidence>
<evidence type="ECO:0000259" key="12">
    <source>
        <dbReference type="PROSITE" id="PS51686"/>
    </source>
</evidence>
<sequence length="198" mass="21919">MFILEITLRERFPTKLFSSGEIQFVGADVTKGEGLGRFAPFDKVLLDAPCSSDQHLLQKSTTSMNRWSAGTPKNNSARQLLMLCVGIGLLKRGGQLLYCTCALSELENDQVIKKLLKQLKGQVCVRSLFIGSVADALKMVIVPYCNSSSQLNYSFADAAKNATLSPNEWLLEKTLYGMLLLPDRSKCGPIYMCLLQKE</sequence>
<dbReference type="InterPro" id="IPR029063">
    <property type="entry name" value="SAM-dependent_MTases_sf"/>
</dbReference>
<keyword evidence="8" id="KW-0496">Mitochondrion</keyword>
<keyword evidence="5 11" id="KW-0949">S-adenosyl-L-methionine</keyword>
<evidence type="ECO:0000256" key="4">
    <source>
        <dbReference type="ARBA" id="ARBA00022679"/>
    </source>
</evidence>
<feature type="binding site" evidence="11">
    <location>
        <position position="28"/>
    </location>
    <ligand>
        <name>S-adenosyl-L-methionine</name>
        <dbReference type="ChEBI" id="CHEBI:59789"/>
    </ligand>
</feature>
<comment type="caution">
    <text evidence="13">The sequence shown here is derived from an EMBL/GenBank/DDBJ whole genome shotgun (WGS) entry which is preliminary data.</text>
</comment>
<dbReference type="EMBL" id="JADAQX010000270">
    <property type="protein sequence ID" value="KAF8820929.1"/>
    <property type="molecule type" value="Genomic_DNA"/>
</dbReference>
<evidence type="ECO:0000256" key="11">
    <source>
        <dbReference type="PROSITE-ProRule" id="PRU01023"/>
    </source>
</evidence>
<proteinExistence type="inferred from homology"/>
<evidence type="ECO:0000256" key="3">
    <source>
        <dbReference type="ARBA" id="ARBA00022603"/>
    </source>
</evidence>
<feature type="active site" description="Nucleophile" evidence="11">
    <location>
        <position position="101"/>
    </location>
</feature>
<evidence type="ECO:0000313" key="13">
    <source>
        <dbReference type="EMBL" id="KAF8820929.1"/>
    </source>
</evidence>
<gene>
    <name evidence="13" type="ORF">IE077_004404</name>
</gene>
<evidence type="ECO:0000256" key="2">
    <source>
        <dbReference type="ARBA" id="ARBA00022552"/>
    </source>
</evidence>
<evidence type="ECO:0000256" key="6">
    <source>
        <dbReference type="ARBA" id="ARBA00022884"/>
    </source>
</evidence>